<feature type="region of interest" description="Disordered" evidence="1">
    <location>
        <begin position="61"/>
        <end position="93"/>
    </location>
</feature>
<organism evidence="2 3">
    <name type="scientific">Bos mutus</name>
    <name type="common">wild yak</name>
    <dbReference type="NCBI Taxonomy" id="72004"/>
    <lineage>
        <taxon>Eukaryota</taxon>
        <taxon>Metazoa</taxon>
        <taxon>Chordata</taxon>
        <taxon>Craniata</taxon>
        <taxon>Vertebrata</taxon>
        <taxon>Euteleostomi</taxon>
        <taxon>Mammalia</taxon>
        <taxon>Eutheria</taxon>
        <taxon>Laurasiatheria</taxon>
        <taxon>Artiodactyla</taxon>
        <taxon>Ruminantia</taxon>
        <taxon>Pecora</taxon>
        <taxon>Bovidae</taxon>
        <taxon>Bovinae</taxon>
        <taxon>Bos</taxon>
    </lineage>
</organism>
<keyword evidence="3" id="KW-1185">Reference proteome</keyword>
<comment type="caution">
    <text evidence="2">The sequence shown here is derived from an EMBL/GenBank/DDBJ whole genome shotgun (WGS) entry which is preliminary data.</text>
</comment>
<reference evidence="2" key="1">
    <citation type="submission" date="2019-10" db="EMBL/GenBank/DDBJ databases">
        <title>The sequence and de novo assembly of the wild yak genome.</title>
        <authorList>
            <person name="Liu Y."/>
        </authorList>
    </citation>
    <scope>NUCLEOTIDE SEQUENCE [LARGE SCALE GENOMIC DNA]</scope>
    <source>
        <strain evidence="2">WY2019</strain>
    </source>
</reference>
<name>A0A6B0REY9_9CETA</name>
<protein>
    <submittedName>
        <fullName evidence="2">Uncharacterized protein</fullName>
    </submittedName>
</protein>
<feature type="compositionally biased region" description="Basic and acidic residues" evidence="1">
    <location>
        <begin position="61"/>
        <end position="89"/>
    </location>
</feature>
<sequence length="115" mass="12999">MQLGTCRSQSEQLLLICRISPEDQMLFDCLKENNPLSEQGHVAVVKPSALLGKFKNQERNKIRISRKDKNQERAEAAGKASRSELRVDDDGAPFALGSGERVWFEGDRELKQEPE</sequence>
<dbReference type="EMBL" id="VBQZ03000034">
    <property type="protein sequence ID" value="MXQ86596.1"/>
    <property type="molecule type" value="Genomic_DNA"/>
</dbReference>
<evidence type="ECO:0000313" key="2">
    <source>
        <dbReference type="EMBL" id="MXQ86596.1"/>
    </source>
</evidence>
<evidence type="ECO:0000256" key="1">
    <source>
        <dbReference type="SAM" id="MobiDB-lite"/>
    </source>
</evidence>
<accession>A0A6B0REY9</accession>
<dbReference type="Proteomes" id="UP000322234">
    <property type="component" value="Unassembled WGS sequence"/>
</dbReference>
<evidence type="ECO:0000313" key="3">
    <source>
        <dbReference type="Proteomes" id="UP000322234"/>
    </source>
</evidence>
<dbReference type="AlphaFoldDB" id="A0A6B0REY9"/>
<proteinExistence type="predicted"/>
<gene>
    <name evidence="2" type="ORF">E5288_WYG013066</name>
</gene>